<dbReference type="GO" id="GO:0043190">
    <property type="term" value="C:ATP-binding cassette (ABC) transporter complex"/>
    <property type="evidence" value="ECO:0007669"/>
    <property type="project" value="InterPro"/>
</dbReference>
<comment type="subcellular location">
    <subcellularLocation>
        <location evidence="1">Cell membrane</location>
    </subcellularLocation>
</comment>
<feature type="domain" description="ABC-type glycine betaine transport system substrate-binding" evidence="6">
    <location>
        <begin position="22"/>
        <end position="264"/>
    </location>
</feature>
<evidence type="ECO:0000256" key="3">
    <source>
        <dbReference type="ARBA" id="ARBA00022475"/>
    </source>
</evidence>
<dbReference type="Gene3D" id="3.40.190.10">
    <property type="entry name" value="Periplasmic binding protein-like II"/>
    <property type="match status" value="1"/>
</dbReference>
<dbReference type="RefSeq" id="WP_110131485.1">
    <property type="nucleotide sequence ID" value="NZ_QHJQ01000007.1"/>
</dbReference>
<evidence type="ECO:0000313" key="8">
    <source>
        <dbReference type="Proteomes" id="UP000247099"/>
    </source>
</evidence>
<comment type="caution">
    <text evidence="7">The sequence shown here is derived from an EMBL/GenBank/DDBJ whole genome shotgun (WGS) entry which is preliminary data.</text>
</comment>
<dbReference type="GO" id="GO:0005275">
    <property type="term" value="F:amine transmembrane transporter activity"/>
    <property type="evidence" value="ECO:0007669"/>
    <property type="project" value="TreeGrafter"/>
</dbReference>
<dbReference type="CDD" id="cd13639">
    <property type="entry name" value="PBP2_OpuAC_like"/>
    <property type="match status" value="1"/>
</dbReference>
<gene>
    <name evidence="7" type="ORF">DDZ13_10915</name>
</gene>
<keyword evidence="2" id="KW-0813">Transport</keyword>
<evidence type="ECO:0000256" key="4">
    <source>
        <dbReference type="ARBA" id="ARBA00023136"/>
    </source>
</evidence>
<sequence>MKTTIAILFSLTLGIATGYAQTLKIASPDWDEALALSQLAANLLEEEFGYTVEVNRLGASASFKAVASGEQDLFLNAWLPFTHADYYKEYGVRCERLGTAYRRAETGLAVPTYTKVRRIAMLNKHTDEFGGTITGIEADAGMTQKTKEVIKLYGLNYKIDSSSTAQMLKSVEEAIQNKEPILFHAWKPHWMFAKYDIKMLSDDNRIFQKEGIRKLARPGFKKDHKKAAQMLEKIALTEKQFNNLLLTIHESQKDRKAAVQQWIEANPKLVKIWTKRGFSLF</sequence>
<protein>
    <submittedName>
        <fullName evidence="7">Glycine/betaine ABC transporter</fullName>
    </submittedName>
</protein>
<keyword evidence="4" id="KW-0472">Membrane</keyword>
<proteinExistence type="predicted"/>
<feature type="signal peptide" evidence="5">
    <location>
        <begin position="1"/>
        <end position="20"/>
    </location>
</feature>
<dbReference type="GO" id="GO:0015226">
    <property type="term" value="F:carnitine transmembrane transporter activity"/>
    <property type="evidence" value="ECO:0007669"/>
    <property type="project" value="TreeGrafter"/>
</dbReference>
<evidence type="ECO:0000256" key="1">
    <source>
        <dbReference type="ARBA" id="ARBA00004236"/>
    </source>
</evidence>
<dbReference type="InterPro" id="IPR007210">
    <property type="entry name" value="ABC_Gly_betaine_transp_sub-bd"/>
</dbReference>
<dbReference type="InParanoid" id="A0A317ZJ35"/>
<dbReference type="Proteomes" id="UP000247099">
    <property type="component" value="Unassembled WGS sequence"/>
</dbReference>
<keyword evidence="5" id="KW-0732">Signal</keyword>
<accession>A0A317ZJ35</accession>
<dbReference type="PANTHER" id="PTHR47737:SF1">
    <property type="entry name" value="GLYCINE BETAINE_PROLINE BETAINE TRANSPORT SYSTEM PERMEASE PROTEIN PROW"/>
    <property type="match status" value="1"/>
</dbReference>
<evidence type="ECO:0000259" key="6">
    <source>
        <dbReference type="Pfam" id="PF04069"/>
    </source>
</evidence>
<organism evidence="7 8">
    <name type="scientific">Coraliomargarita sinensis</name>
    <dbReference type="NCBI Taxonomy" id="2174842"/>
    <lineage>
        <taxon>Bacteria</taxon>
        <taxon>Pseudomonadati</taxon>
        <taxon>Verrucomicrobiota</taxon>
        <taxon>Opitutia</taxon>
        <taxon>Puniceicoccales</taxon>
        <taxon>Coraliomargaritaceae</taxon>
        <taxon>Coraliomargarita</taxon>
    </lineage>
</organism>
<keyword evidence="8" id="KW-1185">Reference proteome</keyword>
<keyword evidence="3" id="KW-1003">Cell membrane</keyword>
<feature type="chain" id="PRO_5016425781" evidence="5">
    <location>
        <begin position="21"/>
        <end position="281"/>
    </location>
</feature>
<dbReference type="GO" id="GO:0015871">
    <property type="term" value="P:choline transport"/>
    <property type="evidence" value="ECO:0007669"/>
    <property type="project" value="TreeGrafter"/>
</dbReference>
<dbReference type="SUPFAM" id="SSF53850">
    <property type="entry name" value="Periplasmic binding protein-like II"/>
    <property type="match status" value="1"/>
</dbReference>
<reference evidence="7 8" key="1">
    <citation type="submission" date="2018-05" db="EMBL/GenBank/DDBJ databases">
        <title>Coraliomargarita sinensis sp. nov., isolated from a marine solar saltern.</title>
        <authorList>
            <person name="Zhou L.Y."/>
        </authorList>
    </citation>
    <scope>NUCLEOTIDE SEQUENCE [LARGE SCALE GENOMIC DNA]</scope>
    <source>
        <strain evidence="7 8">WN38</strain>
    </source>
</reference>
<dbReference type="AlphaFoldDB" id="A0A317ZJ35"/>
<evidence type="ECO:0000256" key="2">
    <source>
        <dbReference type="ARBA" id="ARBA00022448"/>
    </source>
</evidence>
<name>A0A317ZJ35_9BACT</name>
<dbReference type="EMBL" id="QHJQ01000007">
    <property type="protein sequence ID" value="PXA03789.1"/>
    <property type="molecule type" value="Genomic_DNA"/>
</dbReference>
<dbReference type="GO" id="GO:0031460">
    <property type="term" value="P:glycine betaine transport"/>
    <property type="evidence" value="ECO:0007669"/>
    <property type="project" value="TreeGrafter"/>
</dbReference>
<dbReference type="Pfam" id="PF04069">
    <property type="entry name" value="OpuAC"/>
    <property type="match status" value="1"/>
</dbReference>
<evidence type="ECO:0000256" key="5">
    <source>
        <dbReference type="SAM" id="SignalP"/>
    </source>
</evidence>
<evidence type="ECO:0000313" key="7">
    <source>
        <dbReference type="EMBL" id="PXA03789.1"/>
    </source>
</evidence>
<dbReference type="PANTHER" id="PTHR47737">
    <property type="entry name" value="GLYCINE BETAINE/PROLINE BETAINE TRANSPORT SYSTEM PERMEASE PROTEIN PROW"/>
    <property type="match status" value="1"/>
</dbReference>
<dbReference type="OrthoDB" id="9787902at2"/>
<dbReference type="Gene3D" id="3.40.190.100">
    <property type="entry name" value="Glycine betaine-binding periplasmic protein, domain 2"/>
    <property type="match status" value="1"/>
</dbReference>